<dbReference type="InterPro" id="IPR017926">
    <property type="entry name" value="GATASE"/>
</dbReference>
<dbReference type="PANTHER" id="PTHR43418:SF4">
    <property type="entry name" value="MULTIFUNCTIONAL TRYPTOPHAN BIOSYNTHESIS PROTEIN"/>
    <property type="match status" value="1"/>
</dbReference>
<dbReference type="NCBIfam" id="TIGR00566">
    <property type="entry name" value="trpG_papA"/>
    <property type="match status" value="1"/>
</dbReference>
<dbReference type="PANTHER" id="PTHR43418">
    <property type="entry name" value="MULTIFUNCTIONAL TRYPTOPHAN BIOSYNTHESIS PROTEIN-RELATED"/>
    <property type="match status" value="1"/>
</dbReference>
<dbReference type="SUPFAM" id="SSF52317">
    <property type="entry name" value="Class I glutamine amidotransferase-like"/>
    <property type="match status" value="1"/>
</dbReference>
<dbReference type="InterPro" id="IPR050472">
    <property type="entry name" value="Anth_synth/Amidotransfase"/>
</dbReference>
<organism evidence="3 4">
    <name type="scientific">Caldanaerobius fijiensis DSM 17918</name>
    <dbReference type="NCBI Taxonomy" id="1121256"/>
    <lineage>
        <taxon>Bacteria</taxon>
        <taxon>Bacillati</taxon>
        <taxon>Bacillota</taxon>
        <taxon>Clostridia</taxon>
        <taxon>Thermoanaerobacterales</taxon>
        <taxon>Thermoanaerobacteraceae</taxon>
        <taxon>Caldanaerobius</taxon>
    </lineage>
</organism>
<proteinExistence type="predicted"/>
<dbReference type="InterPro" id="IPR029062">
    <property type="entry name" value="Class_I_gatase-like"/>
</dbReference>
<keyword evidence="1" id="KW-0315">Glutamine amidotransferase</keyword>
<gene>
    <name evidence="3" type="ORF">SAMN02746089_00261</name>
</gene>
<accession>A0A1M4TB02</accession>
<feature type="domain" description="Glutamine amidotransferase" evidence="2">
    <location>
        <begin position="3"/>
        <end position="185"/>
    </location>
</feature>
<reference evidence="3 4" key="1">
    <citation type="submission" date="2016-11" db="EMBL/GenBank/DDBJ databases">
        <authorList>
            <person name="Jaros S."/>
            <person name="Januszkiewicz K."/>
            <person name="Wedrychowicz H."/>
        </authorList>
    </citation>
    <scope>NUCLEOTIDE SEQUENCE [LARGE SCALE GENOMIC DNA]</scope>
    <source>
        <strain evidence="3 4">DSM 17918</strain>
    </source>
</reference>
<dbReference type="PRINTS" id="PR00096">
    <property type="entry name" value="GATASE"/>
</dbReference>
<dbReference type="Gene3D" id="3.40.50.880">
    <property type="match status" value="1"/>
</dbReference>
<protein>
    <submittedName>
        <fullName evidence="3">Anthranilate synthase, component II</fullName>
    </submittedName>
</protein>
<dbReference type="Proteomes" id="UP000184088">
    <property type="component" value="Unassembled WGS sequence"/>
</dbReference>
<keyword evidence="4" id="KW-1185">Reference proteome</keyword>
<dbReference type="EMBL" id="FQVH01000001">
    <property type="protein sequence ID" value="SHE41605.1"/>
    <property type="molecule type" value="Genomic_DNA"/>
</dbReference>
<evidence type="ECO:0000259" key="2">
    <source>
        <dbReference type="Pfam" id="PF00117"/>
    </source>
</evidence>
<dbReference type="CDD" id="cd01743">
    <property type="entry name" value="GATase1_Anthranilate_Synthase"/>
    <property type="match status" value="1"/>
</dbReference>
<dbReference type="GO" id="GO:0004049">
    <property type="term" value="F:anthranilate synthase activity"/>
    <property type="evidence" value="ECO:0007669"/>
    <property type="project" value="TreeGrafter"/>
</dbReference>
<dbReference type="PRINTS" id="PR00097">
    <property type="entry name" value="ANTSNTHASEII"/>
</dbReference>
<dbReference type="PROSITE" id="PS51273">
    <property type="entry name" value="GATASE_TYPE_1"/>
    <property type="match status" value="1"/>
</dbReference>
<dbReference type="AlphaFoldDB" id="A0A1M4TB02"/>
<dbReference type="STRING" id="1121256.SAMN02746089_00261"/>
<dbReference type="OrthoDB" id="9804328at2"/>
<evidence type="ECO:0000313" key="3">
    <source>
        <dbReference type="EMBL" id="SHE41605.1"/>
    </source>
</evidence>
<sequence length="192" mass="21354">MILLIDNYDSFTYNLYQYIGEFYPRIEVVRNDEITVEEAINSGAERIILSPGPGRPEEAGICVNLIRELKGRIPLLGICLGHQAIGYAYGGRIVRADKILHGKTSMVIHNGHGVFYGIKNPICATRYHSLVIDKESLPQELEITAYTSDGTIMGIRHKSLPVYGLQFHPESILTENGKQILKNFLGGILNVA</sequence>
<dbReference type="Pfam" id="PF00117">
    <property type="entry name" value="GATase"/>
    <property type="match status" value="1"/>
</dbReference>
<evidence type="ECO:0000313" key="4">
    <source>
        <dbReference type="Proteomes" id="UP000184088"/>
    </source>
</evidence>
<name>A0A1M4TB02_9THEO</name>
<dbReference type="InterPro" id="IPR006221">
    <property type="entry name" value="TrpG/PapA_dom"/>
</dbReference>
<dbReference type="GO" id="GO:0005829">
    <property type="term" value="C:cytosol"/>
    <property type="evidence" value="ECO:0007669"/>
    <property type="project" value="TreeGrafter"/>
</dbReference>
<dbReference type="RefSeq" id="WP_073341265.1">
    <property type="nucleotide sequence ID" value="NZ_FQVH01000001.1"/>
</dbReference>
<dbReference type="PRINTS" id="PR00099">
    <property type="entry name" value="CPSGATASE"/>
</dbReference>
<evidence type="ECO:0000256" key="1">
    <source>
        <dbReference type="ARBA" id="ARBA00022962"/>
    </source>
</evidence>
<dbReference type="GO" id="GO:0000162">
    <property type="term" value="P:L-tryptophan biosynthetic process"/>
    <property type="evidence" value="ECO:0007669"/>
    <property type="project" value="TreeGrafter"/>
</dbReference>
<dbReference type="FunFam" id="3.40.50.880:FF:000003">
    <property type="entry name" value="Anthranilate synthase component II"/>
    <property type="match status" value="1"/>
</dbReference>